<dbReference type="Proteomes" id="UP001162164">
    <property type="component" value="Unassembled WGS sequence"/>
</dbReference>
<feature type="domain" description="PX" evidence="1">
    <location>
        <begin position="55"/>
        <end position="99"/>
    </location>
</feature>
<protein>
    <recommendedName>
        <fullName evidence="1">PX domain-containing protein</fullName>
    </recommendedName>
</protein>
<comment type="caution">
    <text evidence="2">The sequence shown here is derived from an EMBL/GenBank/DDBJ whole genome shotgun (WGS) entry which is preliminary data.</text>
</comment>
<dbReference type="SUPFAM" id="SSF64268">
    <property type="entry name" value="PX domain"/>
    <property type="match status" value="1"/>
</dbReference>
<name>A0ABQ9JSA8_9CUCU</name>
<proteinExistence type="predicted"/>
<dbReference type="Pfam" id="PF00787">
    <property type="entry name" value="PX"/>
    <property type="match status" value="1"/>
</dbReference>
<dbReference type="InterPro" id="IPR001683">
    <property type="entry name" value="PX_dom"/>
</dbReference>
<evidence type="ECO:0000259" key="1">
    <source>
        <dbReference type="Pfam" id="PF00787"/>
    </source>
</evidence>
<dbReference type="InterPro" id="IPR036871">
    <property type="entry name" value="PX_dom_sf"/>
</dbReference>
<dbReference type="PANTHER" id="PTHR47194">
    <property type="entry name" value="SORTING NEXIN-29-RELATED"/>
    <property type="match status" value="1"/>
</dbReference>
<keyword evidence="3" id="KW-1185">Reference proteome</keyword>
<accession>A0ABQ9JSA8</accession>
<dbReference type="PANTHER" id="PTHR47194:SF3">
    <property type="entry name" value="SORTING NEXIN 29"/>
    <property type="match status" value="1"/>
</dbReference>
<dbReference type="Gene3D" id="3.30.1520.10">
    <property type="entry name" value="Phox-like domain"/>
    <property type="match status" value="1"/>
</dbReference>
<evidence type="ECO:0000313" key="3">
    <source>
        <dbReference type="Proteomes" id="UP001162164"/>
    </source>
</evidence>
<evidence type="ECO:0000313" key="2">
    <source>
        <dbReference type="EMBL" id="KAJ8980468.1"/>
    </source>
</evidence>
<gene>
    <name evidence="2" type="ORF">NQ317_013221</name>
</gene>
<dbReference type="EMBL" id="JAPWTJ010000258">
    <property type="protein sequence ID" value="KAJ8980468.1"/>
    <property type="molecule type" value="Genomic_DNA"/>
</dbReference>
<sequence>MPSDELGNEEALGSWFPLSSPPTRYSLESVMMNGIFIEDMLNSMPYTLILKKLDPARLRFSPKKSIGKKDSALVEDRRKRLQIYLRRVLAHWPELSHCNSRFLLEQHLEFFSSLDVLSIGIVPVLSFQKI</sequence>
<reference evidence="2" key="1">
    <citation type="journal article" date="2023" name="Insect Mol. Biol.">
        <title>Genome sequencing provides insights into the evolution of gene families encoding plant cell wall-degrading enzymes in longhorned beetles.</title>
        <authorList>
            <person name="Shin N.R."/>
            <person name="Okamura Y."/>
            <person name="Kirsch R."/>
            <person name="Pauchet Y."/>
        </authorList>
    </citation>
    <scope>NUCLEOTIDE SEQUENCE</scope>
    <source>
        <strain evidence="2">MMC_N1</strain>
    </source>
</reference>
<organism evidence="2 3">
    <name type="scientific">Molorchus minor</name>
    <dbReference type="NCBI Taxonomy" id="1323400"/>
    <lineage>
        <taxon>Eukaryota</taxon>
        <taxon>Metazoa</taxon>
        <taxon>Ecdysozoa</taxon>
        <taxon>Arthropoda</taxon>
        <taxon>Hexapoda</taxon>
        <taxon>Insecta</taxon>
        <taxon>Pterygota</taxon>
        <taxon>Neoptera</taxon>
        <taxon>Endopterygota</taxon>
        <taxon>Coleoptera</taxon>
        <taxon>Polyphaga</taxon>
        <taxon>Cucujiformia</taxon>
        <taxon>Chrysomeloidea</taxon>
        <taxon>Cerambycidae</taxon>
        <taxon>Lamiinae</taxon>
        <taxon>Monochamini</taxon>
        <taxon>Molorchus</taxon>
    </lineage>
</organism>